<organism evidence="12 13">
    <name type="scientific">Campylobacter corcagiensis</name>
    <dbReference type="NCBI Taxonomy" id="1448857"/>
    <lineage>
        <taxon>Bacteria</taxon>
        <taxon>Pseudomonadati</taxon>
        <taxon>Campylobacterota</taxon>
        <taxon>Epsilonproteobacteria</taxon>
        <taxon>Campylobacterales</taxon>
        <taxon>Campylobacteraceae</taxon>
        <taxon>Campylobacter</taxon>
    </lineage>
</organism>
<dbReference type="PANTHER" id="PTHR23404">
    <property type="entry name" value="MOLYBDOPTERIN SYNTHASE RELATED"/>
    <property type="match status" value="1"/>
</dbReference>
<dbReference type="AlphaFoldDB" id="A0A7M1LDC5"/>
<dbReference type="Proteomes" id="UP000594749">
    <property type="component" value="Chromosome"/>
</dbReference>
<evidence type="ECO:0000256" key="8">
    <source>
        <dbReference type="ARBA" id="ARBA00030407"/>
    </source>
</evidence>
<comment type="pathway">
    <text evidence="1">Cofactor biosynthesis; molybdopterin biosynthesis.</text>
</comment>
<evidence type="ECO:0000256" key="3">
    <source>
        <dbReference type="ARBA" id="ARBA00011950"/>
    </source>
</evidence>
<dbReference type="GO" id="GO:0030366">
    <property type="term" value="F:molybdopterin synthase activity"/>
    <property type="evidence" value="ECO:0007669"/>
    <property type="project" value="UniProtKB-EC"/>
</dbReference>
<gene>
    <name evidence="12" type="ORF">IMC76_04750</name>
</gene>
<dbReference type="Gene3D" id="3.90.1170.40">
    <property type="entry name" value="Molybdopterin biosynthesis MoaE subunit"/>
    <property type="match status" value="1"/>
</dbReference>
<evidence type="ECO:0000256" key="9">
    <source>
        <dbReference type="ARBA" id="ARBA00030781"/>
    </source>
</evidence>
<keyword evidence="5" id="KW-0501">Molybdenum cofactor biosynthesis</keyword>
<dbReference type="InterPro" id="IPR003448">
    <property type="entry name" value="Mopterin_biosynth_MoaE"/>
</dbReference>
<evidence type="ECO:0000256" key="11">
    <source>
        <dbReference type="ARBA" id="ARBA00049878"/>
    </source>
</evidence>
<dbReference type="CDD" id="cd00756">
    <property type="entry name" value="MoaE"/>
    <property type="match status" value="1"/>
</dbReference>
<accession>A0A7M1LDC5</accession>
<comment type="catalytic activity">
    <reaction evidence="11">
        <text>2 [molybdopterin-synthase sulfur-carrier protein]-C-terminal-Gly-aminoethanethioate + cyclic pyranopterin phosphate + H2O = molybdopterin + 2 [molybdopterin-synthase sulfur-carrier protein]-C-terminal Gly-Gly + 2 H(+)</text>
        <dbReference type="Rhea" id="RHEA:26333"/>
        <dbReference type="Rhea" id="RHEA-COMP:12202"/>
        <dbReference type="Rhea" id="RHEA-COMP:19907"/>
        <dbReference type="ChEBI" id="CHEBI:15377"/>
        <dbReference type="ChEBI" id="CHEBI:15378"/>
        <dbReference type="ChEBI" id="CHEBI:58698"/>
        <dbReference type="ChEBI" id="CHEBI:59648"/>
        <dbReference type="ChEBI" id="CHEBI:90778"/>
        <dbReference type="ChEBI" id="CHEBI:232372"/>
        <dbReference type="EC" id="2.8.1.12"/>
    </reaction>
</comment>
<evidence type="ECO:0000313" key="13">
    <source>
        <dbReference type="Proteomes" id="UP000594749"/>
    </source>
</evidence>
<evidence type="ECO:0000256" key="7">
    <source>
        <dbReference type="ARBA" id="ARBA00029745"/>
    </source>
</evidence>
<dbReference type="RefSeq" id="WP_025801764.1">
    <property type="nucleotide sequence ID" value="NZ_CP053842.1"/>
</dbReference>
<evidence type="ECO:0000256" key="2">
    <source>
        <dbReference type="ARBA" id="ARBA00005426"/>
    </source>
</evidence>
<evidence type="ECO:0000256" key="5">
    <source>
        <dbReference type="ARBA" id="ARBA00023150"/>
    </source>
</evidence>
<evidence type="ECO:0000256" key="10">
    <source>
        <dbReference type="ARBA" id="ARBA00032474"/>
    </source>
</evidence>
<proteinExistence type="inferred from homology"/>
<name>A0A7M1LDC5_9BACT</name>
<dbReference type="GO" id="GO:0006777">
    <property type="term" value="P:Mo-molybdopterin cofactor biosynthetic process"/>
    <property type="evidence" value="ECO:0007669"/>
    <property type="project" value="UniProtKB-KW"/>
</dbReference>
<dbReference type="OrthoDB" id="9803224at2"/>
<dbReference type="SUPFAM" id="SSF54690">
    <property type="entry name" value="Molybdopterin synthase subunit MoaE"/>
    <property type="match status" value="1"/>
</dbReference>
<dbReference type="InterPro" id="IPR036563">
    <property type="entry name" value="MoaE_sf"/>
</dbReference>
<evidence type="ECO:0000256" key="4">
    <source>
        <dbReference type="ARBA" id="ARBA00013858"/>
    </source>
</evidence>
<dbReference type="Pfam" id="PF02391">
    <property type="entry name" value="MoaE"/>
    <property type="match status" value="1"/>
</dbReference>
<keyword evidence="13" id="KW-1185">Reference proteome</keyword>
<dbReference type="UniPathway" id="UPA00344"/>
<evidence type="ECO:0000313" key="12">
    <source>
        <dbReference type="EMBL" id="QOQ86552.1"/>
    </source>
</evidence>
<reference evidence="12 13" key="1">
    <citation type="submission" date="2020-10" db="EMBL/GenBank/DDBJ databases">
        <title>Campylobacter and Helicobacter PacBio genomes.</title>
        <authorList>
            <person name="Lane C."/>
        </authorList>
    </citation>
    <scope>NUCLEOTIDE SEQUENCE [LARGE SCALE GENOMIC DNA]</scope>
    <source>
        <strain evidence="12 13">2016D-0077</strain>
    </source>
</reference>
<comment type="subunit">
    <text evidence="6">Heterotetramer of 2 MoaD subunits and 2 MoaE subunits. Also stable as homodimer. The enzyme changes between these two forms during catalysis.</text>
</comment>
<sequence length="153" mass="17720">MQNIEIYKGGLDTDALYKKWYDEIKTQNLGAFITFSGVIRDDDGVEALSFDIYEKLLQNWFNGWQKKVKDERVENEKIRLFFAHSFGDVKVGESSYFTAIASKQRKVALRLIDEFVEDFKANAPIWKYDVKNGTRIYAKNRSFKLKGAGLLKG</sequence>
<dbReference type="EC" id="2.8.1.12" evidence="3"/>
<protein>
    <recommendedName>
        <fullName evidence="4">Molybdopterin synthase catalytic subunit</fullName>
        <ecNumber evidence="3">2.8.1.12</ecNumber>
    </recommendedName>
    <alternativeName>
        <fullName evidence="9">MPT synthase subunit 2</fullName>
    </alternativeName>
    <alternativeName>
        <fullName evidence="7">Molybdenum cofactor biosynthesis protein E</fullName>
    </alternativeName>
    <alternativeName>
        <fullName evidence="8">Molybdopterin-converting factor large subunit</fullName>
    </alternativeName>
    <alternativeName>
        <fullName evidence="10">Molybdopterin-converting factor subunit 2</fullName>
    </alternativeName>
</protein>
<comment type="similarity">
    <text evidence="2">Belongs to the MoaE family.</text>
</comment>
<evidence type="ECO:0000256" key="1">
    <source>
        <dbReference type="ARBA" id="ARBA00005046"/>
    </source>
</evidence>
<evidence type="ECO:0000256" key="6">
    <source>
        <dbReference type="ARBA" id="ARBA00026066"/>
    </source>
</evidence>
<dbReference type="EMBL" id="CP063078">
    <property type="protein sequence ID" value="QOQ86552.1"/>
    <property type="molecule type" value="Genomic_DNA"/>
</dbReference>